<feature type="transmembrane region" description="Helical" evidence="1">
    <location>
        <begin position="97"/>
        <end position="121"/>
    </location>
</feature>
<dbReference type="Proteomes" id="UP001530315">
    <property type="component" value="Unassembled WGS sequence"/>
</dbReference>
<accession>A0ABD3QAA7</accession>
<sequence>MDRWDRSLCKALFPGLIASFAFILALFGGGYCQFLSFPSNEGGEDAITLNFGIWYYQGWAVTESTTQGTIVLETCNQYPDGTIFDSKWKSAKAFSTIALVLGGVLTFWVMLAGCLPFGFYASKKMFQMAGNAFMVCCLLTGLSLLLLDSNACNNNTYIAELMETSTALVTFPETCTMGPGAKCTIAATVLWFVAAIAAFKTEPRERKPITTETHDVTYTRTTGADGTTVVSEAVVKGEPIPVGGQGVTEQAV</sequence>
<gene>
    <name evidence="2" type="ORF">ACHAW5_009111</name>
</gene>
<organism evidence="2 3">
    <name type="scientific">Stephanodiscus triporus</name>
    <dbReference type="NCBI Taxonomy" id="2934178"/>
    <lineage>
        <taxon>Eukaryota</taxon>
        <taxon>Sar</taxon>
        <taxon>Stramenopiles</taxon>
        <taxon>Ochrophyta</taxon>
        <taxon>Bacillariophyta</taxon>
        <taxon>Coscinodiscophyceae</taxon>
        <taxon>Thalassiosirophycidae</taxon>
        <taxon>Stephanodiscales</taxon>
        <taxon>Stephanodiscaceae</taxon>
        <taxon>Stephanodiscus</taxon>
    </lineage>
</organism>
<keyword evidence="1" id="KW-0472">Membrane</keyword>
<evidence type="ECO:0000313" key="2">
    <source>
        <dbReference type="EMBL" id="KAL3797292.1"/>
    </source>
</evidence>
<name>A0ABD3QAA7_9STRA</name>
<keyword evidence="1" id="KW-1133">Transmembrane helix</keyword>
<keyword evidence="3" id="KW-1185">Reference proteome</keyword>
<comment type="caution">
    <text evidence="2">The sequence shown here is derived from an EMBL/GenBank/DDBJ whole genome shotgun (WGS) entry which is preliminary data.</text>
</comment>
<feature type="transmembrane region" description="Helical" evidence="1">
    <location>
        <begin position="128"/>
        <end position="147"/>
    </location>
</feature>
<reference evidence="2 3" key="1">
    <citation type="submission" date="2024-10" db="EMBL/GenBank/DDBJ databases">
        <title>Updated reference genomes for cyclostephanoid diatoms.</title>
        <authorList>
            <person name="Roberts W.R."/>
            <person name="Alverson A.J."/>
        </authorList>
    </citation>
    <scope>NUCLEOTIDE SEQUENCE [LARGE SCALE GENOMIC DNA]</scope>
    <source>
        <strain evidence="2 3">AJA276-08</strain>
    </source>
</reference>
<feature type="transmembrane region" description="Helical" evidence="1">
    <location>
        <begin position="12"/>
        <end position="31"/>
    </location>
</feature>
<dbReference type="AlphaFoldDB" id="A0ABD3QAA7"/>
<protein>
    <submittedName>
        <fullName evidence="2">Uncharacterized protein</fullName>
    </submittedName>
</protein>
<evidence type="ECO:0000256" key="1">
    <source>
        <dbReference type="SAM" id="Phobius"/>
    </source>
</evidence>
<dbReference type="EMBL" id="JALLAZ020000355">
    <property type="protein sequence ID" value="KAL3797292.1"/>
    <property type="molecule type" value="Genomic_DNA"/>
</dbReference>
<keyword evidence="1" id="KW-0812">Transmembrane</keyword>
<proteinExistence type="predicted"/>
<evidence type="ECO:0000313" key="3">
    <source>
        <dbReference type="Proteomes" id="UP001530315"/>
    </source>
</evidence>
<feature type="transmembrane region" description="Helical" evidence="1">
    <location>
        <begin position="179"/>
        <end position="199"/>
    </location>
</feature>